<sequence length="135" mass="15132">MQNDETPLTDAAQDWNTQADAEHDATPGPDPEQGSAEAAMVDLPQDDLPTDSPQEPGRLSHDRSAIGAMISFGLFDGNSELVSEYQARKSEIVQSHLEYLAEHPELRALLSDYMQMMMHRKPDDVYSFTREFFTS</sequence>
<evidence type="ECO:0000256" key="1">
    <source>
        <dbReference type="SAM" id="MobiDB-lite"/>
    </source>
</evidence>
<dbReference type="SUPFAM" id="SSF47391">
    <property type="entry name" value="Dimerization-anchoring domain of cAMP-dependent PK regulatory subunit"/>
    <property type="match status" value="1"/>
</dbReference>
<gene>
    <name evidence="2" type="ORF">HK105_201646</name>
</gene>
<dbReference type="CDD" id="cd22973">
    <property type="entry name" value="DD_CATIP"/>
    <property type="match status" value="1"/>
</dbReference>
<keyword evidence="3" id="KW-1185">Reference proteome</keyword>
<protein>
    <recommendedName>
        <fullName evidence="4">RIIa domain-containing protein</fullName>
    </recommendedName>
</protein>
<evidence type="ECO:0000313" key="3">
    <source>
        <dbReference type="Proteomes" id="UP001527925"/>
    </source>
</evidence>
<comment type="caution">
    <text evidence="2">The sequence shown here is derived from an EMBL/GenBank/DDBJ whole genome shotgun (WGS) entry which is preliminary data.</text>
</comment>
<accession>A0ABR4NH21</accession>
<dbReference type="EMBL" id="JADGIZ020000005">
    <property type="protein sequence ID" value="KAL2918812.1"/>
    <property type="molecule type" value="Genomic_DNA"/>
</dbReference>
<organism evidence="2 3">
    <name type="scientific">Polyrhizophydium stewartii</name>
    <dbReference type="NCBI Taxonomy" id="2732419"/>
    <lineage>
        <taxon>Eukaryota</taxon>
        <taxon>Fungi</taxon>
        <taxon>Fungi incertae sedis</taxon>
        <taxon>Chytridiomycota</taxon>
        <taxon>Chytridiomycota incertae sedis</taxon>
        <taxon>Chytridiomycetes</taxon>
        <taxon>Rhizophydiales</taxon>
        <taxon>Rhizophydiales incertae sedis</taxon>
        <taxon>Polyrhizophydium</taxon>
    </lineage>
</organism>
<evidence type="ECO:0000313" key="2">
    <source>
        <dbReference type="EMBL" id="KAL2918812.1"/>
    </source>
</evidence>
<evidence type="ECO:0008006" key="4">
    <source>
        <dbReference type="Google" id="ProtNLM"/>
    </source>
</evidence>
<feature type="region of interest" description="Disordered" evidence="1">
    <location>
        <begin position="1"/>
        <end position="60"/>
    </location>
</feature>
<dbReference type="InterPro" id="IPR047501">
    <property type="entry name" value="DD_CATIP"/>
</dbReference>
<name>A0ABR4NH21_9FUNG</name>
<reference evidence="2 3" key="1">
    <citation type="submission" date="2023-09" db="EMBL/GenBank/DDBJ databases">
        <title>Pangenome analysis of Batrachochytrium dendrobatidis and related Chytrids.</title>
        <authorList>
            <person name="Yacoub M.N."/>
            <person name="Stajich J.E."/>
            <person name="James T.Y."/>
        </authorList>
    </citation>
    <scope>NUCLEOTIDE SEQUENCE [LARGE SCALE GENOMIC DNA]</scope>
    <source>
        <strain evidence="2 3">JEL0888</strain>
    </source>
</reference>
<proteinExistence type="predicted"/>
<dbReference type="Proteomes" id="UP001527925">
    <property type="component" value="Unassembled WGS sequence"/>
</dbReference>